<sequence length="97" mass="10281">MRIASNFPVFNSGNLISSPLLHMELGSSEGVANGVACIVAPILAPTTVAMQEAGRRASLKKEVTPIADISKQDSLGERASSKLTLDDELYDILYAFG</sequence>
<dbReference type="AlphaFoldDB" id="A0A8R1IL33"/>
<evidence type="ECO:0000313" key="1">
    <source>
        <dbReference type="EnsemblMetazoa" id="CJA38622.1"/>
    </source>
</evidence>
<protein>
    <submittedName>
        <fullName evidence="1">Uncharacterized protein</fullName>
    </submittedName>
</protein>
<name>A0A8R1IL33_CAEJA</name>
<organism evidence="1 2">
    <name type="scientific">Caenorhabditis japonica</name>
    <dbReference type="NCBI Taxonomy" id="281687"/>
    <lineage>
        <taxon>Eukaryota</taxon>
        <taxon>Metazoa</taxon>
        <taxon>Ecdysozoa</taxon>
        <taxon>Nematoda</taxon>
        <taxon>Chromadorea</taxon>
        <taxon>Rhabditida</taxon>
        <taxon>Rhabditina</taxon>
        <taxon>Rhabditomorpha</taxon>
        <taxon>Rhabditoidea</taxon>
        <taxon>Rhabditidae</taxon>
        <taxon>Peloderinae</taxon>
        <taxon>Caenorhabditis</taxon>
    </lineage>
</organism>
<proteinExistence type="predicted"/>
<dbReference type="Proteomes" id="UP000005237">
    <property type="component" value="Unassembled WGS sequence"/>
</dbReference>
<accession>A0A8R1IL33</accession>
<keyword evidence="2" id="KW-1185">Reference proteome</keyword>
<reference evidence="2" key="1">
    <citation type="submission" date="2010-08" db="EMBL/GenBank/DDBJ databases">
        <authorList>
            <consortium name="Caenorhabditis japonica Sequencing Consortium"/>
            <person name="Wilson R.K."/>
        </authorList>
    </citation>
    <scope>NUCLEOTIDE SEQUENCE [LARGE SCALE GENOMIC DNA]</scope>
    <source>
        <strain evidence="2">DF5081</strain>
    </source>
</reference>
<reference evidence="1" key="2">
    <citation type="submission" date="2022-06" db="UniProtKB">
        <authorList>
            <consortium name="EnsemblMetazoa"/>
        </authorList>
    </citation>
    <scope>IDENTIFICATION</scope>
    <source>
        <strain evidence="1">DF5081</strain>
    </source>
</reference>
<dbReference type="EnsemblMetazoa" id="CJA38622.1">
    <property type="protein sequence ID" value="CJA38622.1"/>
    <property type="gene ID" value="WBGene00214469"/>
</dbReference>
<evidence type="ECO:0000313" key="2">
    <source>
        <dbReference type="Proteomes" id="UP000005237"/>
    </source>
</evidence>